<evidence type="ECO:0000313" key="3">
    <source>
        <dbReference type="Proteomes" id="UP000192596"/>
    </source>
</evidence>
<accession>A0A1V8T372</accession>
<dbReference type="PRINTS" id="PR00388">
    <property type="entry name" value="PDIESTERASE2"/>
</dbReference>
<evidence type="ECO:0000256" key="1">
    <source>
        <dbReference type="SAM" id="MobiDB-lite"/>
    </source>
</evidence>
<dbReference type="Proteomes" id="UP000192596">
    <property type="component" value="Unassembled WGS sequence"/>
</dbReference>
<dbReference type="AlphaFoldDB" id="A0A1V8T372"/>
<feature type="region of interest" description="Disordered" evidence="1">
    <location>
        <begin position="110"/>
        <end position="151"/>
    </location>
</feature>
<dbReference type="Pfam" id="PF02112">
    <property type="entry name" value="PDEase_II"/>
    <property type="match status" value="2"/>
</dbReference>
<sequence>MSDDGDGRTSSAPAVGGGPVTSHIQGHGAEHTTREHRSRKRKPALQVICLGESGGPSEENVTAFLVRSLDTEWAKGGLLALDAGSHLAPITRIMERDFPLARRKVQDESVGNGFQTPGLSGSFSRTSLSPERQRVPDGYPEVDSDEALKPEPTIMSDGPFAGLKVPHASARANALYILQAHVSVYLITHPHMDHMAGFTINTAAFQATSKPKTLAALPNTVDAMKRHIFNDIIWPNLTDEDGGVGFVTFQRLKEGGDTMLGEGEGRGYIDVCGGLCAKAFKVSHGTCTKGPPAHQHRGSITSLSDPHSGAMPLDQASGILMSRSLSMTQHSQVSAPGTPGRQQSFYQSPRMTAQDSTCVVDSTAYFLRDAETAREMLFFGDVEPDSISLTPRNHVVWAEAARKIALGCLTGVFIECSYDDSQADAYLFGHLAPRHLIAELQVLAQMTREAKFARATELQNVKKRKRSGPNGVETAARHALGGETERKRSRSLASRTVDGNYRRRSEHDNGMHDSVAATSPPSPVDHTDGPGNGHDTPMSPLSHPHPHPQPAPHSNGRDAHPHFVPNGLSRTSTSLSEPGRDDLPLAGLTVIVTHIKDTFRDGPHVRELVLAEILAHEEYLKERGEGLGCEFVVARSGESYWL</sequence>
<dbReference type="GO" id="GO:1902660">
    <property type="term" value="P:negative regulation of glucose mediated signaling pathway"/>
    <property type="evidence" value="ECO:0007669"/>
    <property type="project" value="TreeGrafter"/>
</dbReference>
<dbReference type="FunCoup" id="A0A1V8T372">
    <property type="interactions" value="89"/>
</dbReference>
<dbReference type="InterPro" id="IPR036866">
    <property type="entry name" value="RibonucZ/Hydroxyglut_hydro"/>
</dbReference>
<dbReference type="PANTHER" id="PTHR28283">
    <property type="entry name" value="3',5'-CYCLIC-NUCLEOTIDE PHOSPHODIESTERASE 1"/>
    <property type="match status" value="1"/>
</dbReference>
<dbReference type="SUPFAM" id="SSF56281">
    <property type="entry name" value="Metallo-hydrolase/oxidoreductase"/>
    <property type="match status" value="1"/>
</dbReference>
<dbReference type="EMBL" id="NAJO01000018">
    <property type="protein sequence ID" value="OQO05790.1"/>
    <property type="molecule type" value="Genomic_DNA"/>
</dbReference>
<gene>
    <name evidence="2" type="ORF">B0A48_09885</name>
</gene>
<dbReference type="InterPro" id="IPR000396">
    <property type="entry name" value="Pdiesterase2"/>
</dbReference>
<dbReference type="OrthoDB" id="249703at2759"/>
<organism evidence="2 3">
    <name type="scientific">Cryoendolithus antarcticus</name>
    <dbReference type="NCBI Taxonomy" id="1507870"/>
    <lineage>
        <taxon>Eukaryota</taxon>
        <taxon>Fungi</taxon>
        <taxon>Dikarya</taxon>
        <taxon>Ascomycota</taxon>
        <taxon>Pezizomycotina</taxon>
        <taxon>Dothideomycetes</taxon>
        <taxon>Dothideomycetidae</taxon>
        <taxon>Cladosporiales</taxon>
        <taxon>Cladosporiaceae</taxon>
        <taxon>Cryoendolithus</taxon>
    </lineage>
</organism>
<dbReference type="GO" id="GO:0006198">
    <property type="term" value="P:cAMP catabolic process"/>
    <property type="evidence" value="ECO:0007669"/>
    <property type="project" value="InterPro"/>
</dbReference>
<dbReference type="CDD" id="cd07735">
    <property type="entry name" value="class_II_PDE_MBL-fold"/>
    <property type="match status" value="1"/>
</dbReference>
<feature type="region of interest" description="Disordered" evidence="1">
    <location>
        <begin position="1"/>
        <end position="43"/>
    </location>
</feature>
<proteinExistence type="predicted"/>
<feature type="region of interest" description="Disordered" evidence="1">
    <location>
        <begin position="460"/>
        <end position="583"/>
    </location>
</feature>
<dbReference type="GO" id="GO:0004115">
    <property type="term" value="F:3',5'-cyclic-AMP phosphodiesterase activity"/>
    <property type="evidence" value="ECO:0007669"/>
    <property type="project" value="InterPro"/>
</dbReference>
<feature type="region of interest" description="Disordered" evidence="1">
    <location>
        <begin position="289"/>
        <end position="308"/>
    </location>
</feature>
<dbReference type="STRING" id="1507870.A0A1V8T372"/>
<comment type="caution">
    <text evidence="2">The sequence shown here is derived from an EMBL/GenBank/DDBJ whole genome shotgun (WGS) entry which is preliminary data.</text>
</comment>
<dbReference type="GO" id="GO:0047555">
    <property type="term" value="F:3',5'-cyclic-GMP phosphodiesterase activity"/>
    <property type="evidence" value="ECO:0007669"/>
    <property type="project" value="TreeGrafter"/>
</dbReference>
<protein>
    <recommendedName>
        <fullName evidence="4">3',5'-cyclic-nucleotide phosphodiesterase</fullName>
    </recommendedName>
</protein>
<dbReference type="PANTHER" id="PTHR28283:SF1">
    <property type="entry name" value="3',5'-CYCLIC-NUCLEOTIDE PHOSPHODIESTERASE 1"/>
    <property type="match status" value="1"/>
</dbReference>
<evidence type="ECO:0000313" key="2">
    <source>
        <dbReference type="EMBL" id="OQO05790.1"/>
    </source>
</evidence>
<reference evidence="3" key="1">
    <citation type="submission" date="2017-03" db="EMBL/GenBank/DDBJ databases">
        <title>Genomes of endolithic fungi from Antarctica.</title>
        <authorList>
            <person name="Coleine C."/>
            <person name="Masonjones S."/>
            <person name="Stajich J.E."/>
        </authorList>
    </citation>
    <scope>NUCLEOTIDE SEQUENCE [LARGE SCALE GENOMIC DNA]</scope>
    <source>
        <strain evidence="3">CCFEE 5527</strain>
    </source>
</reference>
<dbReference type="InParanoid" id="A0A1V8T372"/>
<feature type="compositionally biased region" description="Basic and acidic residues" evidence="1">
    <location>
        <begin position="500"/>
        <end position="511"/>
    </location>
</feature>
<evidence type="ECO:0008006" key="4">
    <source>
        <dbReference type="Google" id="ProtNLM"/>
    </source>
</evidence>
<feature type="compositionally biased region" description="Polar residues" evidence="1">
    <location>
        <begin position="112"/>
        <end position="130"/>
    </location>
</feature>
<dbReference type="Gene3D" id="3.60.15.10">
    <property type="entry name" value="Ribonuclease Z/Hydroxyacylglutathione hydrolase-like"/>
    <property type="match status" value="1"/>
</dbReference>
<name>A0A1V8T372_9PEZI</name>
<keyword evidence="3" id="KW-1185">Reference proteome</keyword>